<evidence type="ECO:0000313" key="8">
    <source>
        <dbReference type="EnsemblMetazoa" id="XP_028514223.1"/>
    </source>
</evidence>
<keyword evidence="4 6" id="KW-1133">Transmembrane helix</keyword>
<organism evidence="8 9">
    <name type="scientific">Exaiptasia diaphana</name>
    <name type="common">Tropical sea anemone</name>
    <name type="synonym">Aiptasia pulchella</name>
    <dbReference type="NCBI Taxonomy" id="2652724"/>
    <lineage>
        <taxon>Eukaryota</taxon>
        <taxon>Metazoa</taxon>
        <taxon>Cnidaria</taxon>
        <taxon>Anthozoa</taxon>
        <taxon>Hexacorallia</taxon>
        <taxon>Actiniaria</taxon>
        <taxon>Aiptasiidae</taxon>
        <taxon>Exaiptasia</taxon>
    </lineage>
</organism>
<evidence type="ECO:0000256" key="1">
    <source>
        <dbReference type="ARBA" id="ARBA00004651"/>
    </source>
</evidence>
<comment type="subcellular location">
    <subcellularLocation>
        <location evidence="1">Cell membrane</location>
        <topology evidence="1">Multi-pass membrane protein</topology>
    </subcellularLocation>
</comment>
<dbReference type="PROSITE" id="PS50262">
    <property type="entry name" value="G_PROTEIN_RECEP_F1_2"/>
    <property type="match status" value="1"/>
</dbReference>
<dbReference type="PRINTS" id="PR00237">
    <property type="entry name" value="GPCRRHODOPSN"/>
</dbReference>
<dbReference type="OrthoDB" id="5957558at2759"/>
<feature type="transmembrane region" description="Helical" evidence="6">
    <location>
        <begin position="173"/>
        <end position="197"/>
    </location>
</feature>
<dbReference type="GeneID" id="114574823"/>
<evidence type="ECO:0000256" key="2">
    <source>
        <dbReference type="ARBA" id="ARBA00022475"/>
    </source>
</evidence>
<protein>
    <recommendedName>
        <fullName evidence="7">G-protein coupled receptors family 1 profile domain-containing protein</fullName>
    </recommendedName>
</protein>
<feature type="transmembrane region" description="Helical" evidence="6">
    <location>
        <begin position="63"/>
        <end position="88"/>
    </location>
</feature>
<dbReference type="SMART" id="SM01381">
    <property type="entry name" value="7TM_GPCR_Srsx"/>
    <property type="match status" value="1"/>
</dbReference>
<evidence type="ECO:0000313" key="9">
    <source>
        <dbReference type="Proteomes" id="UP000887567"/>
    </source>
</evidence>
<dbReference type="PANTHER" id="PTHR22750">
    <property type="entry name" value="G-PROTEIN COUPLED RECEPTOR"/>
    <property type="match status" value="1"/>
</dbReference>
<keyword evidence="3 6" id="KW-0812">Transmembrane</keyword>
<feature type="transmembrane region" description="Helical" evidence="6">
    <location>
        <begin position="25"/>
        <end position="51"/>
    </location>
</feature>
<keyword evidence="9" id="KW-1185">Reference proteome</keyword>
<reference evidence="8" key="1">
    <citation type="submission" date="2022-11" db="UniProtKB">
        <authorList>
            <consortium name="EnsemblMetazoa"/>
        </authorList>
    </citation>
    <scope>IDENTIFICATION</scope>
</reference>
<feature type="transmembrane region" description="Helical" evidence="6">
    <location>
        <begin position="265"/>
        <end position="286"/>
    </location>
</feature>
<sequence length="309" mass="34664">MSLNESCHFNYQIVMGNIKDLHVSILIATILLSLLIIPTAVLNLLVLAAVWRKALLKTPSNVFLCNLALSDLAVALIGEPAMVAVKFIAMSINNVQISCYISSAITTISVALCFVSFLTIVLSTVDRYLALKFHLTYASRVTLFRVTWTCVLVWVISLFASLAGVFHNTTFKYIITVGGSVCVATMAFCYTKIFLILRYHHAKIQIQRQVPGRQISLPDLTHFRKSVVNLFCIFVWFIVSYASFVCAIAIVSSRGISTSIHVLRIWRFSIVLVCLNSTINPIVYCWRMTEIREAMKETLMAVLSKLKCY</sequence>
<dbReference type="KEGG" id="epa:114574823"/>
<keyword evidence="5 6" id="KW-0472">Membrane</keyword>
<evidence type="ECO:0000256" key="4">
    <source>
        <dbReference type="ARBA" id="ARBA00022989"/>
    </source>
</evidence>
<dbReference type="Proteomes" id="UP000887567">
    <property type="component" value="Unplaced"/>
</dbReference>
<evidence type="ECO:0000256" key="6">
    <source>
        <dbReference type="SAM" id="Phobius"/>
    </source>
</evidence>
<proteinExistence type="predicted"/>
<accession>A0A913YGS2</accession>
<feature type="domain" description="G-protein coupled receptors family 1 profile" evidence="7">
    <location>
        <begin position="42"/>
        <end position="284"/>
    </location>
</feature>
<dbReference type="InterPro" id="IPR017452">
    <property type="entry name" value="GPCR_Rhodpsn_7TM"/>
</dbReference>
<dbReference type="CDD" id="cd00637">
    <property type="entry name" value="7tm_classA_rhodopsin-like"/>
    <property type="match status" value="1"/>
</dbReference>
<dbReference type="RefSeq" id="XP_028514223.1">
    <property type="nucleotide sequence ID" value="XM_028658422.1"/>
</dbReference>
<dbReference type="AlphaFoldDB" id="A0A913YGS2"/>
<dbReference type="InterPro" id="IPR000276">
    <property type="entry name" value="GPCR_Rhodpsn"/>
</dbReference>
<feature type="transmembrane region" description="Helical" evidence="6">
    <location>
        <begin position="227"/>
        <end position="253"/>
    </location>
</feature>
<evidence type="ECO:0000256" key="5">
    <source>
        <dbReference type="ARBA" id="ARBA00023136"/>
    </source>
</evidence>
<feature type="transmembrane region" description="Helical" evidence="6">
    <location>
        <begin position="146"/>
        <end position="167"/>
    </location>
</feature>
<name>A0A913YGS2_EXADI</name>
<dbReference type="OMA" id="CDIATAN"/>
<evidence type="ECO:0000256" key="3">
    <source>
        <dbReference type="ARBA" id="ARBA00022692"/>
    </source>
</evidence>
<dbReference type="GO" id="GO:0004930">
    <property type="term" value="F:G protein-coupled receptor activity"/>
    <property type="evidence" value="ECO:0007669"/>
    <property type="project" value="InterPro"/>
</dbReference>
<evidence type="ECO:0000259" key="7">
    <source>
        <dbReference type="PROSITE" id="PS50262"/>
    </source>
</evidence>
<dbReference type="EnsemblMetazoa" id="XM_028658422.1">
    <property type="protein sequence ID" value="XP_028514223.1"/>
    <property type="gene ID" value="LOC114574823"/>
</dbReference>
<dbReference type="Pfam" id="PF00001">
    <property type="entry name" value="7tm_1"/>
    <property type="match status" value="1"/>
</dbReference>
<feature type="transmembrane region" description="Helical" evidence="6">
    <location>
        <begin position="100"/>
        <end position="125"/>
    </location>
</feature>
<dbReference type="Gene3D" id="1.20.1070.10">
    <property type="entry name" value="Rhodopsin 7-helix transmembrane proteins"/>
    <property type="match status" value="1"/>
</dbReference>
<dbReference type="SUPFAM" id="SSF81321">
    <property type="entry name" value="Family A G protein-coupled receptor-like"/>
    <property type="match status" value="1"/>
</dbReference>
<keyword evidence="2" id="KW-1003">Cell membrane</keyword>
<dbReference type="GO" id="GO:0005886">
    <property type="term" value="C:plasma membrane"/>
    <property type="evidence" value="ECO:0007669"/>
    <property type="project" value="UniProtKB-SubCell"/>
</dbReference>